<evidence type="ECO:0000313" key="2">
    <source>
        <dbReference type="Proteomes" id="UP000095038"/>
    </source>
</evidence>
<keyword evidence="2" id="KW-1185">Reference proteome</keyword>
<dbReference type="GeneID" id="30967863"/>
<dbReference type="Proteomes" id="UP000095038">
    <property type="component" value="Unassembled WGS sequence"/>
</dbReference>
<organism evidence="1 2">
    <name type="scientific">Ascoidea rubescens DSM 1968</name>
    <dbReference type="NCBI Taxonomy" id="1344418"/>
    <lineage>
        <taxon>Eukaryota</taxon>
        <taxon>Fungi</taxon>
        <taxon>Dikarya</taxon>
        <taxon>Ascomycota</taxon>
        <taxon>Saccharomycotina</taxon>
        <taxon>Saccharomycetes</taxon>
        <taxon>Ascoideaceae</taxon>
        <taxon>Ascoidea</taxon>
    </lineage>
</organism>
<accession>A0A1D2V834</accession>
<evidence type="ECO:0000313" key="1">
    <source>
        <dbReference type="EMBL" id="ODV57831.1"/>
    </source>
</evidence>
<proteinExistence type="predicted"/>
<dbReference type="AlphaFoldDB" id="A0A1D2V834"/>
<gene>
    <name evidence="1" type="ORF">ASCRUDRAFT_78355</name>
</gene>
<protein>
    <submittedName>
        <fullName evidence="1">Uncharacterized protein</fullName>
    </submittedName>
</protein>
<dbReference type="OrthoDB" id="3997736at2759"/>
<reference evidence="2" key="1">
    <citation type="submission" date="2016-05" db="EMBL/GenBank/DDBJ databases">
        <title>Comparative genomics of biotechnologically important yeasts.</title>
        <authorList>
            <consortium name="DOE Joint Genome Institute"/>
            <person name="Riley R."/>
            <person name="Haridas S."/>
            <person name="Wolfe K.H."/>
            <person name="Lopes M.R."/>
            <person name="Hittinger C.T."/>
            <person name="Goker M."/>
            <person name="Salamov A."/>
            <person name="Wisecaver J."/>
            <person name="Long T.M."/>
            <person name="Aerts A.L."/>
            <person name="Barry K."/>
            <person name="Choi C."/>
            <person name="Clum A."/>
            <person name="Coughlan A.Y."/>
            <person name="Deshpande S."/>
            <person name="Douglass A.P."/>
            <person name="Hanson S.J."/>
            <person name="Klenk H.-P."/>
            <person name="Labutti K."/>
            <person name="Lapidus A."/>
            <person name="Lindquist E."/>
            <person name="Lipzen A."/>
            <person name="Meier-Kolthoff J.P."/>
            <person name="Ohm R.A."/>
            <person name="Otillar R.P."/>
            <person name="Pangilinan J."/>
            <person name="Peng Y."/>
            <person name="Rokas A."/>
            <person name="Rosa C.A."/>
            <person name="Scheuner C."/>
            <person name="Sibirny A.A."/>
            <person name="Slot J.C."/>
            <person name="Stielow J.B."/>
            <person name="Sun H."/>
            <person name="Kurtzman C.P."/>
            <person name="Blackwell M."/>
            <person name="Grigoriev I.V."/>
            <person name="Jeffries T.W."/>
        </authorList>
    </citation>
    <scope>NUCLEOTIDE SEQUENCE [LARGE SCALE GENOMIC DNA]</scope>
    <source>
        <strain evidence="2">DSM 1968</strain>
    </source>
</reference>
<sequence>MNVYFKNSSFVRSIVPSIKSVAPARRYIKPPTYFSNDVSPVQQQQQQQQQQAQSQLQYNEHLRNTKFFSVKDYGFGLLLISFIYFSFDNYLKAKELEGKVVEQINNNHKALAIAQMSFNKTRKKREMQILNERSNNQKREMKMVLHVAMLRKQLRDNGIEPVNIDDATAEFEKNVKMENSMSNLSGTSLWVVDDAPIKSFVPNIHEYDRRKS</sequence>
<dbReference type="InParanoid" id="A0A1D2V834"/>
<dbReference type="RefSeq" id="XP_020044138.1">
    <property type="nucleotide sequence ID" value="XM_020194227.1"/>
</dbReference>
<name>A0A1D2V834_9ASCO</name>
<dbReference type="EMBL" id="KV454505">
    <property type="protein sequence ID" value="ODV57831.1"/>
    <property type="molecule type" value="Genomic_DNA"/>
</dbReference>